<proteinExistence type="predicted"/>
<keyword evidence="1" id="KW-0812">Transmembrane</keyword>
<dbReference type="Proteomes" id="UP000035996">
    <property type="component" value="Unassembled WGS sequence"/>
</dbReference>
<accession>A0A0J6D4A8</accession>
<dbReference type="AlphaFoldDB" id="A0A0J6D4A8"/>
<protein>
    <submittedName>
        <fullName evidence="2">Uncharacterized protein</fullName>
    </submittedName>
</protein>
<keyword evidence="3" id="KW-1185">Reference proteome</keyword>
<evidence type="ECO:0000256" key="1">
    <source>
        <dbReference type="SAM" id="Phobius"/>
    </source>
</evidence>
<name>A0A0J6D4A8_9BACL</name>
<gene>
    <name evidence="2" type="ORF">AB986_07855</name>
</gene>
<evidence type="ECO:0000313" key="3">
    <source>
        <dbReference type="Proteomes" id="UP000035996"/>
    </source>
</evidence>
<keyword evidence="1" id="KW-1133">Transmembrane helix</keyword>
<dbReference type="OrthoDB" id="2974661at2"/>
<dbReference type="STRING" id="157733.AB986_07855"/>
<keyword evidence="1" id="KW-0472">Membrane</keyword>
<feature type="transmembrane region" description="Helical" evidence="1">
    <location>
        <begin position="68"/>
        <end position="93"/>
    </location>
</feature>
<dbReference type="EMBL" id="LELK01000001">
    <property type="protein sequence ID" value="KMM39134.1"/>
    <property type="molecule type" value="Genomic_DNA"/>
</dbReference>
<reference evidence="2" key="1">
    <citation type="submission" date="2015-06" db="EMBL/GenBank/DDBJ databases">
        <authorList>
            <person name="Liu B."/>
            <person name="Wang J."/>
            <person name="Zhu Y."/>
            <person name="Liu G."/>
            <person name="Chen Q."/>
            <person name="Zheng C."/>
            <person name="Che J."/>
            <person name="Ge C."/>
            <person name="Shi H."/>
            <person name="Pan Z."/>
            <person name="Liu X."/>
        </authorList>
    </citation>
    <scope>NUCLEOTIDE SEQUENCE [LARGE SCALE GENOMIC DNA]</scope>
    <source>
        <strain evidence="2">DSM 16346</strain>
    </source>
</reference>
<feature type="transmembrane region" description="Helical" evidence="1">
    <location>
        <begin position="36"/>
        <end position="56"/>
    </location>
</feature>
<dbReference type="RefSeq" id="WP_048310304.1">
    <property type="nucleotide sequence ID" value="NZ_CP119526.1"/>
</dbReference>
<organism evidence="2 3">
    <name type="scientific">Guptibacillus hwajinpoensis</name>
    <dbReference type="NCBI Taxonomy" id="208199"/>
    <lineage>
        <taxon>Bacteria</taxon>
        <taxon>Bacillati</taxon>
        <taxon>Bacillota</taxon>
        <taxon>Bacilli</taxon>
        <taxon>Bacillales</taxon>
        <taxon>Guptibacillaceae</taxon>
        <taxon>Guptibacillus</taxon>
    </lineage>
</organism>
<sequence>MPKTFSGRLAGIILAIFVIQVVVFIINLFSNNGFGAIVNFIRIAPFTSLLGLIFGVTGSIKETGNSRALPVITTSLSVVLGGFTWFFLFGWSFGG</sequence>
<feature type="transmembrane region" description="Helical" evidence="1">
    <location>
        <begin position="12"/>
        <end position="30"/>
    </location>
</feature>
<evidence type="ECO:0000313" key="2">
    <source>
        <dbReference type="EMBL" id="KMM39134.1"/>
    </source>
</evidence>
<comment type="caution">
    <text evidence="2">The sequence shown here is derived from an EMBL/GenBank/DDBJ whole genome shotgun (WGS) entry which is preliminary data.</text>
</comment>